<evidence type="ECO:0000256" key="1">
    <source>
        <dbReference type="ARBA" id="ARBA00023054"/>
    </source>
</evidence>
<dbReference type="InterPro" id="IPR028919">
    <property type="entry name" value="Viral_movement"/>
</dbReference>
<dbReference type="PANTHER" id="PTHR47599:SF3">
    <property type="entry name" value="CELL-TO-CELL MOVEMENT PROTEIN"/>
    <property type="match status" value="1"/>
</dbReference>
<evidence type="ECO:0000313" key="3">
    <source>
        <dbReference type="Proteomes" id="UP000235145"/>
    </source>
</evidence>
<sequence>MFPIYPKFALELKSANLNKFLYFIHHFERNDLMNPGDKPFTITYLIGYALTNRHVEDKQFSDIDPQDSSWALNIANYKKDLGEKLPFRISIDSLYIGETSNSLEPTPREILKNIRSMSSRVNNLNQTIN</sequence>
<reference evidence="2 3" key="1">
    <citation type="journal article" date="2017" name="Nat. Commun.">
        <title>Genome assembly with in vitro proximity ligation data and whole-genome triplication in lettuce.</title>
        <authorList>
            <person name="Reyes-Chin-Wo S."/>
            <person name="Wang Z."/>
            <person name="Yang X."/>
            <person name="Kozik A."/>
            <person name="Arikit S."/>
            <person name="Song C."/>
            <person name="Xia L."/>
            <person name="Froenicke L."/>
            <person name="Lavelle D.O."/>
            <person name="Truco M.J."/>
            <person name="Xia R."/>
            <person name="Zhu S."/>
            <person name="Xu C."/>
            <person name="Xu H."/>
            <person name="Xu X."/>
            <person name="Cox K."/>
            <person name="Korf I."/>
            <person name="Meyers B.C."/>
            <person name="Michelmore R.W."/>
        </authorList>
    </citation>
    <scope>NUCLEOTIDE SEQUENCE [LARGE SCALE GENOMIC DNA]</scope>
    <source>
        <strain evidence="3">cv. Salinas</strain>
        <tissue evidence="2">Seedlings</tissue>
    </source>
</reference>
<organism evidence="2 3">
    <name type="scientific">Lactuca sativa</name>
    <name type="common">Garden lettuce</name>
    <dbReference type="NCBI Taxonomy" id="4236"/>
    <lineage>
        <taxon>Eukaryota</taxon>
        <taxon>Viridiplantae</taxon>
        <taxon>Streptophyta</taxon>
        <taxon>Embryophyta</taxon>
        <taxon>Tracheophyta</taxon>
        <taxon>Spermatophyta</taxon>
        <taxon>Magnoliopsida</taxon>
        <taxon>eudicotyledons</taxon>
        <taxon>Gunneridae</taxon>
        <taxon>Pentapetalae</taxon>
        <taxon>asterids</taxon>
        <taxon>campanulids</taxon>
        <taxon>Asterales</taxon>
        <taxon>Asteraceae</taxon>
        <taxon>Cichorioideae</taxon>
        <taxon>Cichorieae</taxon>
        <taxon>Lactucinae</taxon>
        <taxon>Lactuca</taxon>
    </lineage>
</organism>
<keyword evidence="3" id="KW-1185">Reference proteome</keyword>
<dbReference type="PANTHER" id="PTHR47599">
    <property type="entry name" value="CELL-TO-CELL MOVEMENT PROTEIN"/>
    <property type="match status" value="1"/>
</dbReference>
<keyword evidence="1" id="KW-0175">Coiled coil</keyword>
<dbReference type="EMBL" id="NBSK02000004">
    <property type="protein sequence ID" value="KAJ0213288.1"/>
    <property type="molecule type" value="Genomic_DNA"/>
</dbReference>
<dbReference type="Pfam" id="PF01107">
    <property type="entry name" value="MP"/>
    <property type="match status" value="1"/>
</dbReference>
<protein>
    <submittedName>
        <fullName evidence="2">Uncharacterized protein</fullName>
    </submittedName>
</protein>
<accession>A0A9R1VXQ1</accession>
<dbReference type="Proteomes" id="UP000235145">
    <property type="component" value="Unassembled WGS sequence"/>
</dbReference>
<name>A0A9R1VXQ1_LACSA</name>
<proteinExistence type="predicted"/>
<gene>
    <name evidence="2" type="ORF">LSAT_V11C400157930</name>
</gene>
<evidence type="ECO:0000313" key="2">
    <source>
        <dbReference type="EMBL" id="KAJ0213288.1"/>
    </source>
</evidence>
<dbReference type="AlphaFoldDB" id="A0A9R1VXQ1"/>
<dbReference type="InterPro" id="IPR051596">
    <property type="entry name" value="Caulimoviridae_Movement"/>
</dbReference>
<comment type="caution">
    <text evidence="2">The sequence shown here is derived from an EMBL/GenBank/DDBJ whole genome shotgun (WGS) entry which is preliminary data.</text>
</comment>